<sequence length="128" mass="15016">MKKTRSIKIFFKIIKIIQSKRFCKIRFFASFVGLLVSACPAIKCGWAYTKSFERLKFLELSRSNQNYDAIMPLTTVLNDDLDWWATNISQGFNNIRRDKFDLEIFTDASLTGWGAYSREVRTHGWWSV</sequence>
<comment type="caution">
    <text evidence="1">The sequence shown here is derived from an EMBL/GenBank/DDBJ whole genome shotgun (WGS) entry which is preliminary data.</text>
</comment>
<accession>A0AAV8XD31</accession>
<dbReference type="EMBL" id="JANEYF010003428">
    <property type="protein sequence ID" value="KAJ8936340.1"/>
    <property type="molecule type" value="Genomic_DNA"/>
</dbReference>
<evidence type="ECO:0000313" key="1">
    <source>
        <dbReference type="EMBL" id="KAJ8936340.1"/>
    </source>
</evidence>
<protein>
    <submittedName>
        <fullName evidence="1">Uncharacterized protein</fullName>
    </submittedName>
</protein>
<proteinExistence type="predicted"/>
<dbReference type="AlphaFoldDB" id="A0AAV8XD31"/>
<reference evidence="1" key="1">
    <citation type="journal article" date="2023" name="Insect Mol. Biol.">
        <title>Genome sequencing provides insights into the evolution of gene families encoding plant cell wall-degrading enzymes in longhorned beetles.</title>
        <authorList>
            <person name="Shin N.R."/>
            <person name="Okamura Y."/>
            <person name="Kirsch R."/>
            <person name="Pauchet Y."/>
        </authorList>
    </citation>
    <scope>NUCLEOTIDE SEQUENCE</scope>
    <source>
        <strain evidence="1">RBIC_L_NR</strain>
    </source>
</reference>
<keyword evidence="2" id="KW-1185">Reference proteome</keyword>
<name>A0AAV8XD31_9CUCU</name>
<dbReference type="Proteomes" id="UP001162156">
    <property type="component" value="Unassembled WGS sequence"/>
</dbReference>
<gene>
    <name evidence="1" type="ORF">NQ314_012413</name>
</gene>
<organism evidence="1 2">
    <name type="scientific">Rhamnusium bicolor</name>
    <dbReference type="NCBI Taxonomy" id="1586634"/>
    <lineage>
        <taxon>Eukaryota</taxon>
        <taxon>Metazoa</taxon>
        <taxon>Ecdysozoa</taxon>
        <taxon>Arthropoda</taxon>
        <taxon>Hexapoda</taxon>
        <taxon>Insecta</taxon>
        <taxon>Pterygota</taxon>
        <taxon>Neoptera</taxon>
        <taxon>Endopterygota</taxon>
        <taxon>Coleoptera</taxon>
        <taxon>Polyphaga</taxon>
        <taxon>Cucujiformia</taxon>
        <taxon>Chrysomeloidea</taxon>
        <taxon>Cerambycidae</taxon>
        <taxon>Lepturinae</taxon>
        <taxon>Rhagiini</taxon>
        <taxon>Rhamnusium</taxon>
    </lineage>
</organism>
<evidence type="ECO:0000313" key="2">
    <source>
        <dbReference type="Proteomes" id="UP001162156"/>
    </source>
</evidence>